<dbReference type="PANTHER" id="PTHR33099">
    <property type="entry name" value="FE2OG DIOXYGENASE DOMAIN-CONTAINING PROTEIN"/>
    <property type="match status" value="1"/>
</dbReference>
<evidence type="ECO:0000313" key="3">
    <source>
        <dbReference type="EMBL" id="KAK6352361.1"/>
    </source>
</evidence>
<evidence type="ECO:0000256" key="1">
    <source>
        <dbReference type="SAM" id="MobiDB-lite"/>
    </source>
</evidence>
<dbReference type="InterPro" id="IPR005123">
    <property type="entry name" value="Oxoglu/Fe-dep_dioxygenase_dom"/>
</dbReference>
<dbReference type="AlphaFoldDB" id="A0AAV9UXK9"/>
<reference evidence="3 4" key="1">
    <citation type="submission" date="2019-10" db="EMBL/GenBank/DDBJ databases">
        <authorList>
            <person name="Palmer J.M."/>
        </authorList>
    </citation>
    <scope>NUCLEOTIDE SEQUENCE [LARGE SCALE GENOMIC DNA]</scope>
    <source>
        <strain evidence="3 4">TWF730</strain>
    </source>
</reference>
<sequence>MSTSNVDNDHEMTLPHETDDESSALSFNDDESPSDEGSPDHRDEEPPSLDLRLYRILNDFEQYQGTFAFSSTYSAVPNPGLEVKGLEGPCLRLPVSSEDAAKISALGTVSPFGKGEQTIINPEVRSSRQLDPSQLEIRNPEFLDWLRSQVLGEINTALGIDTEMRPRLSLYKLLVYEKGDHFRAHRDTPKEDGMIGTVVIVLPSVFEGGIVRLSHAGEQKSFDFAPDCKYNFGVAAWYSDVEHAVDKLTDGYRVALVYNLVVEGGALSADGAAVKPNLLEVLGELRDQVSPVAYALQNKYSLAQRRLGFKGKDRFIISNLIAGINKIGGISMCCGDVQVKLSEDEDEADADDNSEDNLPPDFYRSRGLNGYIDITLTSIEHVAGTYRHFDAGQIQWRNKLYSLGTSLEDMESINQEEEYTGNEGTLIHTWYKTSCIILWPTSEAISIAQQVKEPLLPWESVLKIVTARTTSLSGTQSEMDALKFTKLSALIERCICFPPPEDQIRRAGEIVHDMHQSLPQEFLKKIEEDVILEASNLVDPWKLALRGSESLPNPSRDGLLRVLRLKTLFPKNLSFSFDPTVLSLLETSTVKLNGSTLLKFLEAYQESPQEEVLKFLNSAFKAHPNPSLLQDLYKTVEDNTTEGSLVRNMLKTMPLYGFHELIIAGLKVRFDWLHASSRDDKYQDAPVIPNDEYRIGGHSRRHMDSIIRDMAWRGTDVNNALNRVTSYLMLLDEQPEPHRSHLIQLLIEAVSIPVENLVPASQDDIHRWRRHLNVNAQVVEKLVHAPSLMNMACASTMRENIVEAIIKYFPPIKPEPSSYYLPAWNSPQCSTGTGCEICGPINQFLQSSTECHYQVSVDEEESDHYRRIEFEFSTFPTSQVARVYEYKAEVIARYQASYTSSRAHFTITKLAEERYRKAKRHYDTNLQARKGMLKAIGEPFNQFGKIKREVGDSFVPVTESEDESGNHEKTGYETQGSFNEDFISPADLDENVYGNSDEDPEGDLYMGPFDF</sequence>
<feature type="compositionally biased region" description="Basic and acidic residues" evidence="1">
    <location>
        <begin position="7"/>
        <end position="17"/>
    </location>
</feature>
<evidence type="ECO:0000313" key="4">
    <source>
        <dbReference type="Proteomes" id="UP001373714"/>
    </source>
</evidence>
<name>A0AAV9UXK9_9PEZI</name>
<proteinExistence type="predicted"/>
<accession>A0AAV9UXK9</accession>
<feature type="compositionally biased region" description="Acidic residues" evidence="1">
    <location>
        <begin position="18"/>
        <end position="34"/>
    </location>
</feature>
<dbReference type="PANTHER" id="PTHR33099:SF7">
    <property type="entry name" value="MYND-TYPE DOMAIN-CONTAINING PROTEIN"/>
    <property type="match status" value="1"/>
</dbReference>
<organism evidence="3 4">
    <name type="scientific">Orbilia blumenaviensis</name>
    <dbReference type="NCBI Taxonomy" id="1796055"/>
    <lineage>
        <taxon>Eukaryota</taxon>
        <taxon>Fungi</taxon>
        <taxon>Dikarya</taxon>
        <taxon>Ascomycota</taxon>
        <taxon>Pezizomycotina</taxon>
        <taxon>Orbiliomycetes</taxon>
        <taxon>Orbiliales</taxon>
        <taxon>Orbiliaceae</taxon>
        <taxon>Orbilia</taxon>
    </lineage>
</organism>
<dbReference type="PROSITE" id="PS51471">
    <property type="entry name" value="FE2OG_OXY"/>
    <property type="match status" value="1"/>
</dbReference>
<gene>
    <name evidence="3" type="ORF">TWF730_009190</name>
</gene>
<comment type="caution">
    <text evidence="3">The sequence shown here is derived from an EMBL/GenBank/DDBJ whole genome shotgun (WGS) entry which is preliminary data.</text>
</comment>
<dbReference type="EMBL" id="JAVHNS010000006">
    <property type="protein sequence ID" value="KAK6352361.1"/>
    <property type="molecule type" value="Genomic_DNA"/>
</dbReference>
<dbReference type="Proteomes" id="UP001373714">
    <property type="component" value="Unassembled WGS sequence"/>
</dbReference>
<keyword evidence="4" id="KW-1185">Reference proteome</keyword>
<protein>
    <recommendedName>
        <fullName evidence="2">Fe2OG dioxygenase domain-containing protein</fullName>
    </recommendedName>
</protein>
<evidence type="ECO:0000259" key="2">
    <source>
        <dbReference type="PROSITE" id="PS51471"/>
    </source>
</evidence>
<feature type="domain" description="Fe2OG dioxygenase" evidence="2">
    <location>
        <begin position="162"/>
        <end position="262"/>
    </location>
</feature>
<feature type="region of interest" description="Disordered" evidence="1">
    <location>
        <begin position="1"/>
        <end position="47"/>
    </location>
</feature>
<dbReference type="Gene3D" id="2.60.120.620">
    <property type="entry name" value="q2cbj1_9rhob like domain"/>
    <property type="match status" value="1"/>
</dbReference>
<feature type="region of interest" description="Disordered" evidence="1">
    <location>
        <begin position="957"/>
        <end position="1011"/>
    </location>
</feature>